<dbReference type="InterPro" id="IPR011333">
    <property type="entry name" value="SKP1/BTB/POZ_sf"/>
</dbReference>
<dbReference type="GO" id="GO:0070449">
    <property type="term" value="C:elongin complex"/>
    <property type="evidence" value="ECO:0007669"/>
    <property type="project" value="EnsemblFungi"/>
</dbReference>
<dbReference type="KEGG" id="tdl:TDEL_0B01430"/>
<dbReference type="SMART" id="SM00512">
    <property type="entry name" value="Skp1"/>
    <property type="match status" value="1"/>
</dbReference>
<evidence type="ECO:0000256" key="2">
    <source>
        <dbReference type="ARBA" id="ARBA00009993"/>
    </source>
</evidence>
<comment type="similarity">
    <text evidence="2">Belongs to the SKP1 family.</text>
</comment>
<evidence type="ECO:0000256" key="4">
    <source>
        <dbReference type="ARBA" id="ARBA00023242"/>
    </source>
</evidence>
<dbReference type="InterPro" id="IPR001232">
    <property type="entry name" value="SKP1-like"/>
</dbReference>
<protein>
    <recommendedName>
        <fullName evidence="3">Elongin-C</fullName>
    </recommendedName>
</protein>
<dbReference type="OrthoDB" id="249087at2759"/>
<evidence type="ECO:0000313" key="7">
    <source>
        <dbReference type="Proteomes" id="UP000005627"/>
    </source>
</evidence>
<proteinExistence type="inferred from homology"/>
<dbReference type="Gene3D" id="3.30.710.10">
    <property type="entry name" value="Potassium Channel Kv1.1, Chain A"/>
    <property type="match status" value="1"/>
</dbReference>
<dbReference type="Proteomes" id="UP000005627">
    <property type="component" value="Chromosome 2"/>
</dbReference>
<reference evidence="6 7" key="1">
    <citation type="journal article" date="2011" name="Proc. Natl. Acad. Sci. U.S.A.">
        <title>Evolutionary erosion of yeast sex chromosomes by mating-type switching accidents.</title>
        <authorList>
            <person name="Gordon J.L."/>
            <person name="Armisen D."/>
            <person name="Proux-Wera E."/>
            <person name="Oheigeartaigh S.S."/>
            <person name="Byrne K.P."/>
            <person name="Wolfe K.H."/>
        </authorList>
    </citation>
    <scope>NUCLEOTIDE SEQUENCE [LARGE SCALE GENOMIC DNA]</scope>
    <source>
        <strain evidence="7">ATCC 10662 / CBS 1146 / NBRC 0425 / NCYC 2629 / NRRL Y-866</strain>
    </source>
</reference>
<keyword evidence="7" id="KW-1185">Reference proteome</keyword>
<name>G8ZNS8_TORDE</name>
<dbReference type="GO" id="GO:0004842">
    <property type="term" value="F:ubiquitin-protein transferase activity"/>
    <property type="evidence" value="ECO:0007669"/>
    <property type="project" value="EnsemblFungi"/>
</dbReference>
<sequence>MSTVTLVSSDQDEITISREAASVSPTLKAMLEGPFVEKIGRIELPTIESRILQKVAEYLEYNLRYADADRDVEEVPEFEIPTEMALELLLAADYLNV</sequence>
<evidence type="ECO:0000313" key="6">
    <source>
        <dbReference type="EMBL" id="CCE90272.1"/>
    </source>
</evidence>
<dbReference type="FunFam" id="3.30.710.10:FF:000035">
    <property type="entry name" value="Elongin C transcription elongation factor"/>
    <property type="match status" value="1"/>
</dbReference>
<organism evidence="6 7">
    <name type="scientific">Torulaspora delbrueckii</name>
    <name type="common">Yeast</name>
    <name type="synonym">Candida colliculosa</name>
    <dbReference type="NCBI Taxonomy" id="4950"/>
    <lineage>
        <taxon>Eukaryota</taxon>
        <taxon>Fungi</taxon>
        <taxon>Dikarya</taxon>
        <taxon>Ascomycota</taxon>
        <taxon>Saccharomycotina</taxon>
        <taxon>Saccharomycetes</taxon>
        <taxon>Saccharomycetales</taxon>
        <taxon>Saccharomycetaceae</taxon>
        <taxon>Torulaspora</taxon>
    </lineage>
</organism>
<dbReference type="InParanoid" id="G8ZNS8"/>
<accession>G8ZNS8</accession>
<dbReference type="GO" id="GO:0031463">
    <property type="term" value="C:Cul3-RING ubiquitin ligase complex"/>
    <property type="evidence" value="ECO:0007669"/>
    <property type="project" value="EnsemblFungi"/>
</dbReference>
<dbReference type="CDD" id="cd18321">
    <property type="entry name" value="BTB_POZ_EloC"/>
    <property type="match status" value="1"/>
</dbReference>
<evidence type="ECO:0000256" key="3">
    <source>
        <dbReference type="ARBA" id="ARBA00021347"/>
    </source>
</evidence>
<keyword evidence="4" id="KW-0539">Nucleus</keyword>
<dbReference type="GO" id="GO:0000113">
    <property type="term" value="C:nucleotide-excision repair factor 4 complex"/>
    <property type="evidence" value="ECO:0007669"/>
    <property type="project" value="EnsemblFungi"/>
</dbReference>
<dbReference type="FunCoup" id="G8ZNS8">
    <property type="interactions" value="705"/>
</dbReference>
<dbReference type="AlphaFoldDB" id="G8ZNS8"/>
<dbReference type="RefSeq" id="XP_003679483.1">
    <property type="nucleotide sequence ID" value="XM_003679435.1"/>
</dbReference>
<dbReference type="eggNOG" id="KOG3473">
    <property type="taxonomic scope" value="Eukaryota"/>
</dbReference>
<comment type="subcellular location">
    <subcellularLocation>
        <location evidence="1">Nucleus</location>
    </subcellularLocation>
</comment>
<dbReference type="PANTHER" id="PTHR20648">
    <property type="entry name" value="ELONGIN-C"/>
    <property type="match status" value="1"/>
</dbReference>
<gene>
    <name evidence="6" type="primary">TDEL0B01430</name>
    <name evidence="6" type="ORF">TDEL_0B01430</name>
</gene>
<dbReference type="SUPFAM" id="SSF54695">
    <property type="entry name" value="POZ domain"/>
    <property type="match status" value="1"/>
</dbReference>
<dbReference type="Pfam" id="PF03931">
    <property type="entry name" value="Skp1_POZ"/>
    <property type="match status" value="1"/>
</dbReference>
<dbReference type="GO" id="GO:0006511">
    <property type="term" value="P:ubiquitin-dependent protein catabolic process"/>
    <property type="evidence" value="ECO:0007669"/>
    <property type="project" value="EnsemblFungi"/>
</dbReference>
<evidence type="ECO:0000256" key="1">
    <source>
        <dbReference type="ARBA" id="ARBA00004123"/>
    </source>
</evidence>
<feature type="domain" description="SKP1 component POZ" evidence="5">
    <location>
        <begin position="3"/>
        <end position="62"/>
    </location>
</feature>
<dbReference type="EMBL" id="HE616743">
    <property type="protein sequence ID" value="CCE90272.1"/>
    <property type="molecule type" value="Genomic_DNA"/>
</dbReference>
<dbReference type="GO" id="GO:0009411">
    <property type="term" value="P:response to UV"/>
    <property type="evidence" value="ECO:0007669"/>
    <property type="project" value="EnsemblFungi"/>
</dbReference>
<dbReference type="InterPro" id="IPR016073">
    <property type="entry name" value="Skp1_comp_POZ"/>
</dbReference>
<dbReference type="GO" id="GO:0070911">
    <property type="term" value="P:global genome nucleotide-excision repair"/>
    <property type="evidence" value="ECO:0007669"/>
    <property type="project" value="EnsemblFungi"/>
</dbReference>
<evidence type="ECO:0000259" key="5">
    <source>
        <dbReference type="Pfam" id="PF03931"/>
    </source>
</evidence>
<dbReference type="STRING" id="1076872.G8ZNS8"/>
<dbReference type="GeneID" id="11504114"/>
<dbReference type="InterPro" id="IPR039948">
    <property type="entry name" value="ELC1"/>
</dbReference>
<dbReference type="HOGENOM" id="CLU_130038_1_1_1"/>